<feature type="binding site" evidence="8">
    <location>
        <position position="243"/>
    </location>
    <ligand>
        <name>L-glutamine</name>
        <dbReference type="ChEBI" id="CHEBI:58359"/>
    </ligand>
</feature>
<dbReference type="AlphaFoldDB" id="A0A859FG73"/>
<evidence type="ECO:0000256" key="1">
    <source>
        <dbReference type="ARBA" id="ARBA00005077"/>
    </source>
</evidence>
<evidence type="ECO:0000313" key="11">
    <source>
        <dbReference type="Proteomes" id="UP000318138"/>
    </source>
</evidence>
<evidence type="ECO:0000256" key="3">
    <source>
        <dbReference type="ARBA" id="ARBA00022598"/>
    </source>
</evidence>
<dbReference type="GO" id="GO:0004088">
    <property type="term" value="F:carbamoyl-phosphate synthase (glutamine-hydrolyzing) activity"/>
    <property type="evidence" value="ECO:0007669"/>
    <property type="project" value="UniProtKB-UniRule"/>
</dbReference>
<dbReference type="PROSITE" id="PS51273">
    <property type="entry name" value="GATASE_TYPE_1"/>
    <property type="match status" value="1"/>
</dbReference>
<dbReference type="KEGG" id="psua:FLK61_31440"/>
<feature type="binding site" evidence="8">
    <location>
        <position position="240"/>
    </location>
    <ligand>
        <name>L-glutamine</name>
        <dbReference type="ChEBI" id="CHEBI:58359"/>
    </ligand>
</feature>
<dbReference type="NCBIfam" id="NF009475">
    <property type="entry name" value="PRK12838.1"/>
    <property type="match status" value="1"/>
</dbReference>
<dbReference type="EMBL" id="CP041372">
    <property type="protein sequence ID" value="QKS71226.1"/>
    <property type="molecule type" value="Genomic_DNA"/>
</dbReference>
<feature type="binding site" evidence="8">
    <location>
        <position position="212"/>
    </location>
    <ligand>
        <name>L-glutamine</name>
        <dbReference type="ChEBI" id="CHEBI:58359"/>
    </ligand>
</feature>
<dbReference type="InterPro" id="IPR050472">
    <property type="entry name" value="Anth_synth/Amidotransfase"/>
</dbReference>
<dbReference type="NCBIfam" id="TIGR01368">
    <property type="entry name" value="CPSaseIIsmall"/>
    <property type="match status" value="1"/>
</dbReference>
<dbReference type="PRINTS" id="PR00099">
    <property type="entry name" value="CPSGATASE"/>
</dbReference>
<keyword evidence="5 8" id="KW-0067">ATP-binding</keyword>
<comment type="function">
    <text evidence="8">Small subunit of the glutamine-dependent carbamoyl phosphate synthetase (CPSase). CPSase catalyzes the formation of carbamoyl phosphate from the ammonia moiety of glutamine, carbonate, and phosphate donated by ATP, constituting the first step of 2 biosynthetic pathways, one leading to arginine and/or urea and the other to pyrimidine nucleotides. The small subunit (glutamine amidotransferase) binds and cleaves glutamine to supply the large subunit with the substrate ammonia.</text>
</comment>
<keyword evidence="11" id="KW-1185">Reference proteome</keyword>
<sequence>MTGYLMLETGDVFKGDWIGADLQAYGELVFNTGMTGYQEMMTDPSYKGQILTFSYPLIGNYGLNQVDAESKKVAVSAVLLNDVCDNPSHYLSNWTFDDYLKEQGIPGLKNMDTRKLVSIIRKQHTVKAVISKELLSTFPSFESGELVKEVSVGKTEVHGEGEKHVALYDFGYKKSILDALVAEGCKVTIVPYNYSFEKLVALKPDGVLFSNGPGDPMTLAPYFELYKKITASYPTLGICLGHQLVALSYGAKTEKMLFGHRGGNHPVKHLPTGKVSITSQNHGYVVTDSTIDTAVFDITFKNVNDGSLEGIKHKELPVQSVQFHPEAHPGPSDTAFIFEEFLQQVQAGGKKACLITQ</sequence>
<organism evidence="10 11">
    <name type="scientific">Paenalkalicoccus suaedae</name>
    <dbReference type="NCBI Taxonomy" id="2592382"/>
    <lineage>
        <taxon>Bacteria</taxon>
        <taxon>Bacillati</taxon>
        <taxon>Bacillota</taxon>
        <taxon>Bacilli</taxon>
        <taxon>Bacillales</taxon>
        <taxon>Bacillaceae</taxon>
        <taxon>Paenalkalicoccus</taxon>
    </lineage>
</organism>
<evidence type="ECO:0000313" key="10">
    <source>
        <dbReference type="EMBL" id="QKS71226.1"/>
    </source>
</evidence>
<evidence type="ECO:0000259" key="9">
    <source>
        <dbReference type="SMART" id="SM01097"/>
    </source>
</evidence>
<dbReference type="InterPro" id="IPR017926">
    <property type="entry name" value="GATASE"/>
</dbReference>
<reference evidence="11" key="1">
    <citation type="submission" date="2019-07" db="EMBL/GenBank/DDBJ databases">
        <title>Bacillus alkalisoli sp. nov. isolated from saline soil.</title>
        <authorList>
            <person name="Sun J.-Q."/>
            <person name="Xu L."/>
        </authorList>
    </citation>
    <scope>NUCLEOTIDE SEQUENCE [LARGE SCALE GENOMIC DNA]</scope>
    <source>
        <strain evidence="11">M4U3P1</strain>
    </source>
</reference>
<keyword evidence="6 8" id="KW-0315">Glutamine amidotransferase</keyword>
<dbReference type="InterPro" id="IPR002474">
    <property type="entry name" value="CarbamoylP_synth_ssu_N"/>
</dbReference>
<feature type="active site" description="Nucleophile" evidence="8">
    <location>
        <position position="239"/>
    </location>
</feature>
<name>A0A859FG73_9BACI</name>
<dbReference type="GO" id="GO:0044205">
    <property type="term" value="P:'de novo' UMP biosynthetic process"/>
    <property type="evidence" value="ECO:0007669"/>
    <property type="project" value="UniProtKB-UniRule"/>
</dbReference>
<dbReference type="PANTHER" id="PTHR43418:SF7">
    <property type="entry name" value="CARBAMOYL-PHOSPHATE SYNTHASE SMALL CHAIN"/>
    <property type="match status" value="1"/>
</dbReference>
<keyword evidence="8" id="KW-0028">Amino-acid biosynthesis</keyword>
<dbReference type="SUPFAM" id="SSF52317">
    <property type="entry name" value="Class I glutamine amidotransferase-like"/>
    <property type="match status" value="1"/>
</dbReference>
<dbReference type="EC" id="6.3.5.5" evidence="8"/>
<feature type="domain" description="Carbamoyl-phosphate synthase small subunit N-terminal" evidence="9">
    <location>
        <begin position="1"/>
        <end position="131"/>
    </location>
</feature>
<keyword evidence="8" id="KW-0665">Pyrimidine biosynthesis</keyword>
<dbReference type="InterPro" id="IPR035686">
    <property type="entry name" value="CPSase_GATase1"/>
</dbReference>
<dbReference type="Proteomes" id="UP000318138">
    <property type="component" value="Chromosome"/>
</dbReference>
<dbReference type="PRINTS" id="PR00096">
    <property type="entry name" value="GATASE"/>
</dbReference>
<dbReference type="GO" id="GO:0006541">
    <property type="term" value="P:glutamine metabolic process"/>
    <property type="evidence" value="ECO:0007669"/>
    <property type="project" value="InterPro"/>
</dbReference>
<feature type="active site" evidence="8">
    <location>
        <position position="326"/>
    </location>
</feature>
<keyword evidence="3 8" id="KW-0436">Ligase</keyword>
<comment type="similarity">
    <text evidence="2 8">Belongs to the CarA family.</text>
</comment>
<proteinExistence type="inferred from homology"/>
<dbReference type="GO" id="GO:0005524">
    <property type="term" value="F:ATP binding"/>
    <property type="evidence" value="ECO:0007669"/>
    <property type="project" value="UniProtKB-UniRule"/>
</dbReference>
<evidence type="ECO:0000256" key="5">
    <source>
        <dbReference type="ARBA" id="ARBA00022840"/>
    </source>
</evidence>
<dbReference type="GO" id="GO:0006207">
    <property type="term" value="P:'de novo' pyrimidine nucleobase biosynthetic process"/>
    <property type="evidence" value="ECO:0007669"/>
    <property type="project" value="InterPro"/>
</dbReference>
<evidence type="ECO:0000256" key="2">
    <source>
        <dbReference type="ARBA" id="ARBA00007800"/>
    </source>
</evidence>
<comment type="subunit">
    <text evidence="8">Composed of two chains; the small (or glutamine) chain promotes the hydrolysis of glutamine to ammonia, which is used by the large (or ammonia) chain to synthesize carbamoyl phosphate. Tetramer of heterodimers (alpha,beta)4.</text>
</comment>
<dbReference type="UniPathway" id="UPA00070">
    <property type="reaction ID" value="UER00115"/>
</dbReference>
<dbReference type="RefSeq" id="WP_176009262.1">
    <property type="nucleotide sequence ID" value="NZ_CP041372.2"/>
</dbReference>
<comment type="pathway">
    <text evidence="8">Pyrimidine metabolism; UMP biosynthesis via de novo pathway; (S)-dihydroorotate from bicarbonate: step 1/3.</text>
</comment>
<dbReference type="InterPro" id="IPR036480">
    <property type="entry name" value="CarbP_synth_ssu_N_sf"/>
</dbReference>
<feature type="binding site" evidence="8">
    <location>
        <position position="214"/>
    </location>
    <ligand>
        <name>L-glutamine</name>
        <dbReference type="ChEBI" id="CHEBI:58359"/>
    </ligand>
</feature>
<dbReference type="SMART" id="SM01097">
    <property type="entry name" value="CPSase_sm_chain"/>
    <property type="match status" value="1"/>
</dbReference>
<dbReference type="Gene3D" id="3.40.50.880">
    <property type="match status" value="1"/>
</dbReference>
<comment type="pathway">
    <text evidence="1 8">Amino-acid biosynthesis; L-arginine biosynthesis; carbamoyl phosphate from bicarbonate: step 1/1.</text>
</comment>
<dbReference type="CDD" id="cd01744">
    <property type="entry name" value="GATase1_CPSase"/>
    <property type="match status" value="1"/>
</dbReference>
<dbReference type="InterPro" id="IPR029062">
    <property type="entry name" value="Class_I_gatase-like"/>
</dbReference>
<comment type="catalytic activity">
    <reaction evidence="7 8">
        <text>hydrogencarbonate + L-glutamine + 2 ATP + H2O = carbamoyl phosphate + L-glutamate + 2 ADP + phosphate + 2 H(+)</text>
        <dbReference type="Rhea" id="RHEA:18633"/>
        <dbReference type="ChEBI" id="CHEBI:15377"/>
        <dbReference type="ChEBI" id="CHEBI:15378"/>
        <dbReference type="ChEBI" id="CHEBI:17544"/>
        <dbReference type="ChEBI" id="CHEBI:29985"/>
        <dbReference type="ChEBI" id="CHEBI:30616"/>
        <dbReference type="ChEBI" id="CHEBI:43474"/>
        <dbReference type="ChEBI" id="CHEBI:58228"/>
        <dbReference type="ChEBI" id="CHEBI:58359"/>
        <dbReference type="ChEBI" id="CHEBI:456216"/>
        <dbReference type="EC" id="6.3.5.5"/>
    </reaction>
</comment>
<dbReference type="Pfam" id="PF00988">
    <property type="entry name" value="CPSase_sm_chain"/>
    <property type="match status" value="1"/>
</dbReference>
<comment type="catalytic activity">
    <reaction evidence="8">
        <text>L-glutamine + H2O = L-glutamate + NH4(+)</text>
        <dbReference type="Rhea" id="RHEA:15889"/>
        <dbReference type="ChEBI" id="CHEBI:15377"/>
        <dbReference type="ChEBI" id="CHEBI:28938"/>
        <dbReference type="ChEBI" id="CHEBI:29985"/>
        <dbReference type="ChEBI" id="CHEBI:58359"/>
    </reaction>
</comment>
<dbReference type="InterPro" id="IPR006274">
    <property type="entry name" value="CarbamoylP_synth_ssu"/>
</dbReference>
<feature type="binding site" evidence="8">
    <location>
        <position position="283"/>
    </location>
    <ligand>
        <name>L-glutamine</name>
        <dbReference type="ChEBI" id="CHEBI:58359"/>
    </ligand>
</feature>
<dbReference type="HAMAP" id="MF_01209">
    <property type="entry name" value="CPSase_S_chain"/>
    <property type="match status" value="1"/>
</dbReference>
<dbReference type="SUPFAM" id="SSF52021">
    <property type="entry name" value="Carbamoyl phosphate synthetase, small subunit N-terminal domain"/>
    <property type="match status" value="1"/>
</dbReference>
<dbReference type="Pfam" id="PF00117">
    <property type="entry name" value="GATase"/>
    <property type="match status" value="1"/>
</dbReference>
<dbReference type="PRINTS" id="PR00097">
    <property type="entry name" value="ANTSNTHASEII"/>
</dbReference>
<feature type="binding site" evidence="8">
    <location>
        <position position="45"/>
    </location>
    <ligand>
        <name>L-glutamine</name>
        <dbReference type="ChEBI" id="CHEBI:58359"/>
    </ligand>
</feature>
<dbReference type="UniPathway" id="UPA00068">
    <property type="reaction ID" value="UER00171"/>
</dbReference>
<accession>A0A859FG73</accession>
<feature type="binding site" evidence="8">
    <location>
        <position position="281"/>
    </location>
    <ligand>
        <name>L-glutamine</name>
        <dbReference type="ChEBI" id="CHEBI:58359"/>
    </ligand>
</feature>
<feature type="active site" evidence="8">
    <location>
        <position position="324"/>
    </location>
</feature>
<feature type="binding site" evidence="8">
    <location>
        <position position="284"/>
    </location>
    <ligand>
        <name>L-glutamine</name>
        <dbReference type="ChEBI" id="CHEBI:58359"/>
    </ligand>
</feature>
<protein>
    <recommendedName>
        <fullName evidence="8">Carbamoyl phosphate synthase small chain</fullName>
        <ecNumber evidence="8">6.3.5.5</ecNumber>
    </recommendedName>
    <alternativeName>
        <fullName evidence="8">Carbamoyl phosphate synthetase glutamine chain</fullName>
    </alternativeName>
</protein>
<evidence type="ECO:0000256" key="6">
    <source>
        <dbReference type="ARBA" id="ARBA00022962"/>
    </source>
</evidence>
<gene>
    <name evidence="8" type="primary">carA</name>
    <name evidence="10" type="ORF">FLK61_31440</name>
</gene>
<feature type="region of interest" description="CPSase" evidence="8">
    <location>
        <begin position="1"/>
        <end position="163"/>
    </location>
</feature>
<dbReference type="GO" id="GO:0006526">
    <property type="term" value="P:L-arginine biosynthetic process"/>
    <property type="evidence" value="ECO:0007669"/>
    <property type="project" value="UniProtKB-UniRule"/>
</dbReference>
<keyword evidence="4 8" id="KW-0547">Nucleotide-binding</keyword>
<evidence type="ECO:0000256" key="7">
    <source>
        <dbReference type="ARBA" id="ARBA00048816"/>
    </source>
</evidence>
<keyword evidence="8" id="KW-0055">Arginine biosynthesis</keyword>
<dbReference type="PANTHER" id="PTHR43418">
    <property type="entry name" value="MULTIFUNCTIONAL TRYPTOPHAN BIOSYNTHESIS PROTEIN-RELATED"/>
    <property type="match status" value="1"/>
</dbReference>
<evidence type="ECO:0000256" key="4">
    <source>
        <dbReference type="ARBA" id="ARBA00022741"/>
    </source>
</evidence>
<evidence type="ECO:0000256" key="8">
    <source>
        <dbReference type="HAMAP-Rule" id="MF_01209"/>
    </source>
</evidence>